<dbReference type="Proteomes" id="UP001596119">
    <property type="component" value="Unassembled WGS sequence"/>
</dbReference>
<reference evidence="3" key="1">
    <citation type="journal article" date="2019" name="Int. J. Syst. Evol. Microbiol.">
        <title>The Global Catalogue of Microorganisms (GCM) 10K type strain sequencing project: providing services to taxonomists for standard genome sequencing and annotation.</title>
        <authorList>
            <consortium name="The Broad Institute Genomics Platform"/>
            <consortium name="The Broad Institute Genome Sequencing Center for Infectious Disease"/>
            <person name="Wu L."/>
            <person name="Ma J."/>
        </authorList>
    </citation>
    <scope>NUCLEOTIDE SEQUENCE [LARGE SCALE GENOMIC DNA]</scope>
    <source>
        <strain evidence="3">CGMCC 4.7397</strain>
    </source>
</reference>
<dbReference type="InterPro" id="IPR010982">
    <property type="entry name" value="Lambda_DNA-bd_dom_sf"/>
</dbReference>
<keyword evidence="3" id="KW-1185">Reference proteome</keyword>
<accession>A0ABW1I3Z5</accession>
<evidence type="ECO:0000313" key="3">
    <source>
        <dbReference type="Proteomes" id="UP001596119"/>
    </source>
</evidence>
<sequence>MGYNKSVAKDSALTAELKKAGYNLKAAAQEMGVGYQHLVNVARGRTHASQPVIDGFERLTGKPISEFVSGWVLVAPFRHHPGSQTKP</sequence>
<dbReference type="SMART" id="SM00530">
    <property type="entry name" value="HTH_XRE"/>
    <property type="match status" value="1"/>
</dbReference>
<gene>
    <name evidence="2" type="ORF">ACFQH9_02190</name>
</gene>
<feature type="domain" description="HTH cro/C1-type" evidence="1">
    <location>
        <begin position="12"/>
        <end position="67"/>
    </location>
</feature>
<proteinExistence type="predicted"/>
<comment type="caution">
    <text evidence="2">The sequence shown here is derived from an EMBL/GenBank/DDBJ whole genome shotgun (WGS) entry which is preliminary data.</text>
</comment>
<dbReference type="RefSeq" id="WP_379563600.1">
    <property type="nucleotide sequence ID" value="NZ_JBHSQK010000005.1"/>
</dbReference>
<name>A0ABW1I3Z5_9PSEU</name>
<dbReference type="InterPro" id="IPR001387">
    <property type="entry name" value="Cro/C1-type_HTH"/>
</dbReference>
<dbReference type="SUPFAM" id="SSF47413">
    <property type="entry name" value="lambda repressor-like DNA-binding domains"/>
    <property type="match status" value="1"/>
</dbReference>
<evidence type="ECO:0000259" key="1">
    <source>
        <dbReference type="SMART" id="SM00530"/>
    </source>
</evidence>
<dbReference type="EMBL" id="JBHSQK010000005">
    <property type="protein sequence ID" value="MFC5947087.1"/>
    <property type="molecule type" value="Genomic_DNA"/>
</dbReference>
<dbReference type="CDD" id="cd00093">
    <property type="entry name" value="HTH_XRE"/>
    <property type="match status" value="1"/>
</dbReference>
<protein>
    <submittedName>
        <fullName evidence="2">Helix-turn-helix domain-containing protein</fullName>
    </submittedName>
</protein>
<organism evidence="2 3">
    <name type="scientific">Pseudonocardia lutea</name>
    <dbReference type="NCBI Taxonomy" id="2172015"/>
    <lineage>
        <taxon>Bacteria</taxon>
        <taxon>Bacillati</taxon>
        <taxon>Actinomycetota</taxon>
        <taxon>Actinomycetes</taxon>
        <taxon>Pseudonocardiales</taxon>
        <taxon>Pseudonocardiaceae</taxon>
        <taxon>Pseudonocardia</taxon>
    </lineage>
</organism>
<evidence type="ECO:0000313" key="2">
    <source>
        <dbReference type="EMBL" id="MFC5947087.1"/>
    </source>
</evidence>